<keyword evidence="7" id="KW-1185">Reference proteome</keyword>
<dbReference type="PANTHER" id="PTHR43510:SF1">
    <property type="entry name" value="AMINOTRANSFERASE FUNCTION, HYPOTHETICAL (EUROFUNG)"/>
    <property type="match status" value="1"/>
</dbReference>
<evidence type="ECO:0000256" key="2">
    <source>
        <dbReference type="ARBA" id="ARBA00022898"/>
    </source>
</evidence>
<dbReference type="GO" id="GO:0017000">
    <property type="term" value="P:antibiotic biosynthetic process"/>
    <property type="evidence" value="ECO:0007669"/>
    <property type="project" value="UniProtKB-KW"/>
</dbReference>
<evidence type="ECO:0000313" key="6">
    <source>
        <dbReference type="EMBL" id="OXM59362.1"/>
    </source>
</evidence>
<comment type="cofactor">
    <cofactor evidence="1 4">
        <name>pyridoxal 5'-phosphate</name>
        <dbReference type="ChEBI" id="CHEBI:597326"/>
    </cofactor>
</comment>
<comment type="caution">
    <text evidence="6">The sequence shown here is derived from an EMBL/GenBank/DDBJ whole genome shotgun (WGS) entry which is preliminary data.</text>
</comment>
<gene>
    <name evidence="6" type="primary">vioD</name>
    <name evidence="6" type="ORF">CF165_48185</name>
</gene>
<feature type="domain" description="Aminotransferase class I/classII large" evidence="5">
    <location>
        <begin position="58"/>
        <end position="362"/>
    </location>
</feature>
<keyword evidence="3" id="KW-0045">Antibiotic biosynthesis</keyword>
<proteinExistence type="inferred from homology"/>
<evidence type="ECO:0000313" key="7">
    <source>
        <dbReference type="Proteomes" id="UP000215199"/>
    </source>
</evidence>
<dbReference type="CDD" id="cd00609">
    <property type="entry name" value="AAT_like"/>
    <property type="match status" value="1"/>
</dbReference>
<dbReference type="InterPro" id="IPR001917">
    <property type="entry name" value="Aminotrans_II_pyridoxalP_BS"/>
</dbReference>
<dbReference type="Gene3D" id="3.40.640.10">
    <property type="entry name" value="Type I PLP-dependent aspartate aminotransferase-like (Major domain)"/>
    <property type="match status" value="1"/>
</dbReference>
<dbReference type="InterPro" id="IPR004839">
    <property type="entry name" value="Aminotransferase_I/II_large"/>
</dbReference>
<dbReference type="InterPro" id="IPR023965">
    <property type="entry name" value="Capreomycidine_synthase"/>
</dbReference>
<dbReference type="InterPro" id="IPR015424">
    <property type="entry name" value="PyrdxlP-dep_Trfase"/>
</dbReference>
<sequence>MFKDVSSAALEFWLRDRYFGATIDISSSGTPPFRLDELRTLLGIESAELDQLGFEDSPSTGSDRLRSAISRRYSIGDSHKIMVTHGSSEALFLAISALITPGDEIVVMEPAYSSLISIARALGAIVHPWRLDYSGDGADLAGLEKIVSGHTRAIIVNFPHNPTGQSLQLEQFLHLMNFVNKSGCYLLWDGAFSELVHDSAPLPDPTNHVERSMSFGTLSKSYGLPGLRIGWCIAEAPIIDDMVRLRDYVTLSCSPIAEHLASRVLEHGDVVVRDRVANAQRNRSTLLEWAAGNAHSVQLELGSGGVTIFPEIDVPDTRAMCEELYDRHRVLVVPGDCFGAGNRVRIGYGGSTEELKRGLGHISDHLRQRRR</sequence>
<evidence type="ECO:0000259" key="5">
    <source>
        <dbReference type="Pfam" id="PF00155"/>
    </source>
</evidence>
<evidence type="ECO:0000256" key="3">
    <source>
        <dbReference type="ARBA" id="ARBA00023194"/>
    </source>
</evidence>
<dbReference type="InterPro" id="IPR015422">
    <property type="entry name" value="PyrdxlP-dep_Trfase_small"/>
</dbReference>
<dbReference type="OrthoDB" id="9763453at2"/>
<name>A0A229SKA0_9PSEU</name>
<protein>
    <submittedName>
        <fullName evidence="6">Capreomycidine synthase</fullName>
    </submittedName>
</protein>
<dbReference type="InterPro" id="IPR015421">
    <property type="entry name" value="PyrdxlP-dep_Trfase_major"/>
</dbReference>
<dbReference type="GO" id="GO:0016740">
    <property type="term" value="F:transferase activity"/>
    <property type="evidence" value="ECO:0007669"/>
    <property type="project" value="InterPro"/>
</dbReference>
<dbReference type="EMBL" id="NMUL01000085">
    <property type="protein sequence ID" value="OXM59362.1"/>
    <property type="molecule type" value="Genomic_DNA"/>
</dbReference>
<dbReference type="PANTHER" id="PTHR43510">
    <property type="entry name" value="AMINOTRANSFERASE FUNCTION, HYPOTHETICAL (EUROFUNG)"/>
    <property type="match status" value="1"/>
</dbReference>
<organism evidence="6 7">
    <name type="scientific">Amycolatopsis vastitatis</name>
    <dbReference type="NCBI Taxonomy" id="1905142"/>
    <lineage>
        <taxon>Bacteria</taxon>
        <taxon>Bacillati</taxon>
        <taxon>Actinomycetota</taxon>
        <taxon>Actinomycetes</taxon>
        <taxon>Pseudonocardiales</taxon>
        <taxon>Pseudonocardiaceae</taxon>
        <taxon>Amycolatopsis</taxon>
    </lineage>
</organism>
<dbReference type="Gene3D" id="3.90.1150.10">
    <property type="entry name" value="Aspartate Aminotransferase, domain 1"/>
    <property type="match status" value="1"/>
</dbReference>
<keyword evidence="2 4" id="KW-0663">Pyridoxal phosphate</keyword>
<reference evidence="7" key="1">
    <citation type="submission" date="2017-07" db="EMBL/GenBank/DDBJ databases">
        <title>Comparative genome mining reveals phylogenetic distribution patterns of secondary metabolites in Amycolatopsis.</title>
        <authorList>
            <person name="Adamek M."/>
            <person name="Alanjary M."/>
            <person name="Sales-Ortells H."/>
            <person name="Goodfellow M."/>
            <person name="Bull A.T."/>
            <person name="Kalinowski J."/>
            <person name="Ziemert N."/>
        </authorList>
    </citation>
    <scope>NUCLEOTIDE SEQUENCE [LARGE SCALE GENOMIC DNA]</scope>
    <source>
        <strain evidence="7">H5</strain>
    </source>
</reference>
<comment type="similarity">
    <text evidence="4">Belongs to the class-II pyridoxal-phosphate-dependent aminotransferase family.</text>
</comment>
<dbReference type="SUPFAM" id="SSF53383">
    <property type="entry name" value="PLP-dependent transferases"/>
    <property type="match status" value="1"/>
</dbReference>
<dbReference type="GO" id="GO:0030170">
    <property type="term" value="F:pyridoxal phosphate binding"/>
    <property type="evidence" value="ECO:0007669"/>
    <property type="project" value="InterPro"/>
</dbReference>
<dbReference type="Proteomes" id="UP000215199">
    <property type="component" value="Unassembled WGS sequence"/>
</dbReference>
<accession>A0A229SKA0</accession>
<evidence type="ECO:0000256" key="4">
    <source>
        <dbReference type="RuleBase" id="RU003693"/>
    </source>
</evidence>
<dbReference type="NCBIfam" id="TIGR03947">
    <property type="entry name" value="viomycin_VioD"/>
    <property type="match status" value="1"/>
</dbReference>
<dbReference type="RefSeq" id="WP_093954314.1">
    <property type="nucleotide sequence ID" value="NZ_NMUL01000085.1"/>
</dbReference>
<dbReference type="PROSITE" id="PS00599">
    <property type="entry name" value="AA_TRANSFER_CLASS_2"/>
    <property type="match status" value="1"/>
</dbReference>
<dbReference type="Pfam" id="PF00155">
    <property type="entry name" value="Aminotran_1_2"/>
    <property type="match status" value="1"/>
</dbReference>
<dbReference type="AlphaFoldDB" id="A0A229SKA0"/>
<evidence type="ECO:0000256" key="1">
    <source>
        <dbReference type="ARBA" id="ARBA00001933"/>
    </source>
</evidence>